<dbReference type="AlphaFoldDB" id="A0A820TT37"/>
<accession>A0A820TT37</accession>
<dbReference type="Proteomes" id="UP000663869">
    <property type="component" value="Unassembled WGS sequence"/>
</dbReference>
<keyword evidence="1" id="KW-0863">Zinc-finger</keyword>
<reference evidence="4" key="1">
    <citation type="submission" date="2021-02" db="EMBL/GenBank/DDBJ databases">
        <authorList>
            <person name="Nowell W R."/>
        </authorList>
    </citation>
    <scope>NUCLEOTIDE SEQUENCE</scope>
</reference>
<dbReference type="GO" id="GO:0008270">
    <property type="term" value="F:zinc ion binding"/>
    <property type="evidence" value="ECO:0007669"/>
    <property type="project" value="UniProtKB-KW"/>
</dbReference>
<evidence type="ECO:0000259" key="2">
    <source>
        <dbReference type="PROSITE" id="PS50158"/>
    </source>
</evidence>
<organism evidence="4 5">
    <name type="scientific">Rotaria socialis</name>
    <dbReference type="NCBI Taxonomy" id="392032"/>
    <lineage>
        <taxon>Eukaryota</taxon>
        <taxon>Metazoa</taxon>
        <taxon>Spiralia</taxon>
        <taxon>Gnathifera</taxon>
        <taxon>Rotifera</taxon>
        <taxon>Eurotatoria</taxon>
        <taxon>Bdelloidea</taxon>
        <taxon>Philodinida</taxon>
        <taxon>Philodinidae</taxon>
        <taxon>Rotaria</taxon>
    </lineage>
</organism>
<gene>
    <name evidence="3" type="ORF">FME351_LOCUS4617</name>
    <name evidence="4" type="ORF">TSG867_LOCUS18645</name>
</gene>
<evidence type="ECO:0000313" key="5">
    <source>
        <dbReference type="Proteomes" id="UP000663862"/>
    </source>
</evidence>
<dbReference type="InterPro" id="IPR001878">
    <property type="entry name" value="Znf_CCHC"/>
</dbReference>
<dbReference type="EMBL" id="CAJOBQ010001254">
    <property type="protein sequence ID" value="CAF4471089.1"/>
    <property type="molecule type" value="Genomic_DNA"/>
</dbReference>
<protein>
    <recommendedName>
        <fullName evidence="2">CCHC-type domain-containing protein</fullName>
    </recommendedName>
</protein>
<keyword evidence="1" id="KW-0479">Metal-binding</keyword>
<sequence length="649" mass="76014">MPTAMKDRMVDGAEIQEQIRTFNNENKDVGVVRTPKRHHSDEQRSIERNQMVIMNNDDEEFETVTHQRKKFQREHKDKHYEEQNDVICMNDKTNDHLQKQQHQQYIQKRKTTNSSRTFYNGEMTAMNHHRLRNTEKERAVKQTDQQAYMINHEHEQKTSISNHALHYAVEQHLPPINIKCDPKVIDQKQGTMLIKELFLKIEKNFKDLNKNCLKPLGFEYWFIDRDENLQCVTRNVELFVFLCNPQNYPEKLLNTAIHPNPPKRLPPQRSAILKYVPKDIHIDDIKKEISSKYKSLFNIEEMRGTIGARNRHIRIELSEQNEYMDILNTGTIAFEGQLIEVSEFLAPPRLLICSRCNTPGHLKKECKNDIDLCRRCGSNRTEGEHKECIIKCHHCNGNHEATSFQCSIINDFRKELILKLKSRPDLLPQNVQLFIPTQYRSHGEKGNRILINNNIIEGNARTKQQQQYTYHQHSNEWPLLSNNIDTTSPNEWLSHNTNRNSIWSDMTKSQEIFNSLKEKFNKQETDIAKRYQEHKLKLGSILSVMSVQIQQQNETIKSVFTTITELIPIVTLSLGICQQLATTTTTSNSTDRQVKLPSDTTTSQIQTLINFLNEQHQLVSNKHLKFVENFEKNNQLLQHGIELFTSTSE</sequence>
<evidence type="ECO:0000313" key="3">
    <source>
        <dbReference type="EMBL" id="CAF3352334.1"/>
    </source>
</evidence>
<dbReference type="GO" id="GO:0003676">
    <property type="term" value="F:nucleic acid binding"/>
    <property type="evidence" value="ECO:0007669"/>
    <property type="project" value="InterPro"/>
</dbReference>
<name>A0A820TT37_9BILA</name>
<dbReference type="PROSITE" id="PS50158">
    <property type="entry name" value="ZF_CCHC"/>
    <property type="match status" value="1"/>
</dbReference>
<evidence type="ECO:0000313" key="4">
    <source>
        <dbReference type="EMBL" id="CAF4471089.1"/>
    </source>
</evidence>
<dbReference type="Proteomes" id="UP000663862">
    <property type="component" value="Unassembled WGS sequence"/>
</dbReference>
<dbReference type="EMBL" id="CAJNYU010000352">
    <property type="protein sequence ID" value="CAF3352334.1"/>
    <property type="molecule type" value="Genomic_DNA"/>
</dbReference>
<proteinExistence type="predicted"/>
<evidence type="ECO:0000256" key="1">
    <source>
        <dbReference type="PROSITE-ProRule" id="PRU00047"/>
    </source>
</evidence>
<keyword evidence="1" id="KW-0862">Zinc</keyword>
<feature type="domain" description="CCHC-type" evidence="2">
    <location>
        <begin position="353"/>
        <end position="368"/>
    </location>
</feature>
<comment type="caution">
    <text evidence="4">The sequence shown here is derived from an EMBL/GenBank/DDBJ whole genome shotgun (WGS) entry which is preliminary data.</text>
</comment>